<gene>
    <name evidence="1" type="ORF">WKI67_08625</name>
</gene>
<dbReference type="EMBL" id="JBBKAJ010000022">
    <property type="protein sequence ID" value="MEJ8633460.1"/>
    <property type="molecule type" value="Genomic_DNA"/>
</dbReference>
<sequence>MRSATGVWRWRRNPLRRATDLAEAWVALVAALLLVTAAPVVGWIAGSLADASLRQSARTQAESRHQVTATVLRDAPPAKASTYDPESAARDKGRAVVARWTAADGSKHTGRISTALPDPRPGETLTLWTDDRGRPAGRPLDAETAQVHAVLAGVVGAFACAGVIESARRLITWRLLRRRYARLDRAWAVVGPDWGRAGAGS</sequence>
<proteinExistence type="predicted"/>
<evidence type="ECO:0000313" key="2">
    <source>
        <dbReference type="Proteomes" id="UP001377168"/>
    </source>
</evidence>
<keyword evidence="2" id="KW-1185">Reference proteome</keyword>
<dbReference type="Proteomes" id="UP001377168">
    <property type="component" value="Unassembled WGS sequence"/>
</dbReference>
<reference evidence="1" key="1">
    <citation type="submission" date="2024-03" db="EMBL/GenBank/DDBJ databases">
        <title>Novel Streptomyces species of biotechnological and ecological value are a feature of Machair soil.</title>
        <authorList>
            <person name="Prole J.R."/>
            <person name="Goodfellow M."/>
            <person name="Allenby N."/>
            <person name="Ward A.C."/>
        </authorList>
    </citation>
    <scope>NUCLEOTIDE SEQUENCE</scope>
    <source>
        <strain evidence="1">MS2.AVA.5</strain>
    </source>
</reference>
<protein>
    <submittedName>
        <fullName evidence="1">Uncharacterized protein</fullName>
    </submittedName>
</protein>
<accession>A0ACC6PQ79</accession>
<organism evidence="1 2">
    <name type="scientific">Streptomyces achmelvichensis</name>
    <dbReference type="NCBI Taxonomy" id="3134111"/>
    <lineage>
        <taxon>Bacteria</taxon>
        <taxon>Bacillati</taxon>
        <taxon>Actinomycetota</taxon>
        <taxon>Actinomycetes</taxon>
        <taxon>Kitasatosporales</taxon>
        <taxon>Streptomycetaceae</taxon>
        <taxon>Streptomyces</taxon>
    </lineage>
</organism>
<comment type="caution">
    <text evidence="1">The sequence shown here is derived from an EMBL/GenBank/DDBJ whole genome shotgun (WGS) entry which is preliminary data.</text>
</comment>
<evidence type="ECO:0000313" key="1">
    <source>
        <dbReference type="EMBL" id="MEJ8633460.1"/>
    </source>
</evidence>
<name>A0ACC6PQ79_9ACTN</name>